<keyword evidence="6" id="KW-0255">Endonuclease</keyword>
<evidence type="ECO:0000313" key="9">
    <source>
        <dbReference type="EMBL" id="KAK8077706.1"/>
    </source>
</evidence>
<dbReference type="SUPFAM" id="SSF53098">
    <property type="entry name" value="Ribonuclease H-like"/>
    <property type="match status" value="1"/>
</dbReference>
<comment type="caution">
    <text evidence="9">The sequence shown here is derived from an EMBL/GenBank/DDBJ whole genome shotgun (WGS) entry which is preliminary data.</text>
</comment>
<sequence length="218" mass="25236">MIQGDQNGFTISSQGGRFAISEKADAHRNDLVFNIYPRDLVISPQQPANMVYKMNFHVDGGCRRNGQHYNVIGAAAAVWKGRYSDKYRTRALPPAGYYYSPEPTNQRAELTAVIMALEWALERYSQLNGCPRARVRIYSDSQYAVNCMTMWIYNWANNGWQSARGCEVANRDLMEWATALDVEVRKLGSLRYVWVPRRQNRFADQYCNERLNEMEGYY</sequence>
<evidence type="ECO:0000256" key="5">
    <source>
        <dbReference type="ARBA" id="ARBA00022723"/>
    </source>
</evidence>
<dbReference type="InterPro" id="IPR012337">
    <property type="entry name" value="RNaseH-like_sf"/>
</dbReference>
<organism evidence="9 10">
    <name type="scientific">Apiospora saccharicola</name>
    <dbReference type="NCBI Taxonomy" id="335842"/>
    <lineage>
        <taxon>Eukaryota</taxon>
        <taxon>Fungi</taxon>
        <taxon>Dikarya</taxon>
        <taxon>Ascomycota</taxon>
        <taxon>Pezizomycotina</taxon>
        <taxon>Sordariomycetes</taxon>
        <taxon>Xylariomycetidae</taxon>
        <taxon>Amphisphaeriales</taxon>
        <taxon>Apiosporaceae</taxon>
        <taxon>Apiospora</taxon>
    </lineage>
</organism>
<dbReference type="PROSITE" id="PS50879">
    <property type="entry name" value="RNASE_H_1"/>
    <property type="match status" value="1"/>
</dbReference>
<evidence type="ECO:0000256" key="7">
    <source>
        <dbReference type="ARBA" id="ARBA00022801"/>
    </source>
</evidence>
<gene>
    <name evidence="9" type="ORF">PG996_003876</name>
</gene>
<name>A0ABR1W585_9PEZI</name>
<feature type="domain" description="RNase H type-1" evidence="8">
    <location>
        <begin position="50"/>
        <end position="212"/>
    </location>
</feature>
<keyword evidence="10" id="KW-1185">Reference proteome</keyword>
<evidence type="ECO:0000313" key="10">
    <source>
        <dbReference type="Proteomes" id="UP001446871"/>
    </source>
</evidence>
<evidence type="ECO:0000256" key="4">
    <source>
        <dbReference type="ARBA" id="ARBA00022722"/>
    </source>
</evidence>
<dbReference type="Gene3D" id="3.30.420.10">
    <property type="entry name" value="Ribonuclease H-like superfamily/Ribonuclease H"/>
    <property type="match status" value="1"/>
</dbReference>
<dbReference type="PANTHER" id="PTHR10642">
    <property type="entry name" value="RIBONUCLEASE H1"/>
    <property type="match status" value="1"/>
</dbReference>
<dbReference type="InterPro" id="IPR050092">
    <property type="entry name" value="RNase_H"/>
</dbReference>
<dbReference type="Proteomes" id="UP001446871">
    <property type="component" value="Unassembled WGS sequence"/>
</dbReference>
<dbReference type="EC" id="3.1.26.4" evidence="3"/>
<dbReference type="EMBL" id="JAQQWM010000002">
    <property type="protein sequence ID" value="KAK8077706.1"/>
    <property type="molecule type" value="Genomic_DNA"/>
</dbReference>
<accession>A0ABR1W585</accession>
<reference evidence="9 10" key="1">
    <citation type="submission" date="2023-01" db="EMBL/GenBank/DDBJ databases">
        <title>Analysis of 21 Apiospora genomes using comparative genomics revels a genus with tremendous synthesis potential of carbohydrate active enzymes and secondary metabolites.</title>
        <authorList>
            <person name="Sorensen T."/>
        </authorList>
    </citation>
    <scope>NUCLEOTIDE SEQUENCE [LARGE SCALE GENOMIC DNA]</scope>
    <source>
        <strain evidence="9 10">CBS 83171</strain>
    </source>
</reference>
<keyword evidence="4" id="KW-0540">Nuclease</keyword>
<dbReference type="InterPro" id="IPR036397">
    <property type="entry name" value="RNaseH_sf"/>
</dbReference>
<evidence type="ECO:0000256" key="2">
    <source>
        <dbReference type="ARBA" id="ARBA00005300"/>
    </source>
</evidence>
<evidence type="ECO:0000256" key="3">
    <source>
        <dbReference type="ARBA" id="ARBA00012180"/>
    </source>
</evidence>
<dbReference type="InterPro" id="IPR002156">
    <property type="entry name" value="RNaseH_domain"/>
</dbReference>
<protein>
    <recommendedName>
        <fullName evidence="3">ribonuclease H</fullName>
        <ecNumber evidence="3">3.1.26.4</ecNumber>
    </recommendedName>
</protein>
<comment type="similarity">
    <text evidence="2">Belongs to the RNase H family.</text>
</comment>
<evidence type="ECO:0000259" key="8">
    <source>
        <dbReference type="PROSITE" id="PS50879"/>
    </source>
</evidence>
<dbReference type="Pfam" id="PF00075">
    <property type="entry name" value="RNase_H"/>
    <property type="match status" value="1"/>
</dbReference>
<keyword evidence="7" id="KW-0378">Hydrolase</keyword>
<comment type="catalytic activity">
    <reaction evidence="1">
        <text>Endonucleolytic cleavage to 5'-phosphomonoester.</text>
        <dbReference type="EC" id="3.1.26.4"/>
    </reaction>
</comment>
<evidence type="ECO:0000256" key="6">
    <source>
        <dbReference type="ARBA" id="ARBA00022759"/>
    </source>
</evidence>
<dbReference type="PANTHER" id="PTHR10642:SF26">
    <property type="entry name" value="RIBONUCLEASE H1"/>
    <property type="match status" value="1"/>
</dbReference>
<proteinExistence type="inferred from homology"/>
<keyword evidence="5" id="KW-0479">Metal-binding</keyword>
<evidence type="ECO:0000256" key="1">
    <source>
        <dbReference type="ARBA" id="ARBA00000077"/>
    </source>
</evidence>